<sequence length="207" mass="23384">MKPATDIHVLNNEHSKKSLINDQRSSPLIINKSSHLIRKPSSYSSKPHKQERNPIIIYMQSPKIIHTKPQDFRDLVQKLTGMTPTKKNTLDVTASLGQHQPLLEASEKFVSSLSDDSNNSIKLQEYETSSGSLTHDGETCVKEEEQYVQDNYSNILGFSDMPLFTQNSPDFPFSSRSVYKYADSPYGILGSLLSPNGLEFMKELPEY</sequence>
<keyword evidence="3" id="KW-1185">Reference proteome</keyword>
<organism evidence="2 3">
    <name type="scientific">Lupinus luteus</name>
    <name type="common">European yellow lupine</name>
    <dbReference type="NCBI Taxonomy" id="3873"/>
    <lineage>
        <taxon>Eukaryota</taxon>
        <taxon>Viridiplantae</taxon>
        <taxon>Streptophyta</taxon>
        <taxon>Embryophyta</taxon>
        <taxon>Tracheophyta</taxon>
        <taxon>Spermatophyta</taxon>
        <taxon>Magnoliopsida</taxon>
        <taxon>eudicotyledons</taxon>
        <taxon>Gunneridae</taxon>
        <taxon>Pentapetalae</taxon>
        <taxon>rosids</taxon>
        <taxon>fabids</taxon>
        <taxon>Fabales</taxon>
        <taxon>Fabaceae</taxon>
        <taxon>Papilionoideae</taxon>
        <taxon>50 kb inversion clade</taxon>
        <taxon>genistoids sensu lato</taxon>
        <taxon>core genistoids</taxon>
        <taxon>Genisteae</taxon>
        <taxon>Lupinus</taxon>
    </lineage>
</organism>
<evidence type="ECO:0000313" key="2">
    <source>
        <dbReference type="EMBL" id="CAL0307974.1"/>
    </source>
</evidence>
<comment type="caution">
    <text evidence="2">The sequence shown here is derived from an EMBL/GenBank/DDBJ whole genome shotgun (WGS) entry which is preliminary data.</text>
</comment>
<dbReference type="Proteomes" id="UP001497480">
    <property type="component" value="Unassembled WGS sequence"/>
</dbReference>
<dbReference type="EMBL" id="CAXHTB010000006">
    <property type="protein sequence ID" value="CAL0307974.1"/>
    <property type="molecule type" value="Genomic_DNA"/>
</dbReference>
<dbReference type="Pfam" id="PF05678">
    <property type="entry name" value="VQ"/>
    <property type="match status" value="1"/>
</dbReference>
<dbReference type="AlphaFoldDB" id="A0AAV1WF57"/>
<dbReference type="InterPro" id="IPR039607">
    <property type="entry name" value="VQ_8/17/18/20/21/25"/>
</dbReference>
<accession>A0AAV1WF57</accession>
<proteinExistence type="predicted"/>
<dbReference type="InterPro" id="IPR008889">
    <property type="entry name" value="VQ"/>
</dbReference>
<reference evidence="2 3" key="1">
    <citation type="submission" date="2024-03" db="EMBL/GenBank/DDBJ databases">
        <authorList>
            <person name="Martinez-Hernandez J."/>
        </authorList>
    </citation>
    <scope>NUCLEOTIDE SEQUENCE [LARGE SCALE GENOMIC DNA]</scope>
</reference>
<gene>
    <name evidence="2" type="ORF">LLUT_LOCUS9034</name>
</gene>
<dbReference type="PANTHER" id="PTHR33143:SF6">
    <property type="entry name" value="OS08G0102900 PROTEIN"/>
    <property type="match status" value="1"/>
</dbReference>
<feature type="domain" description="VQ" evidence="1">
    <location>
        <begin position="61"/>
        <end position="84"/>
    </location>
</feature>
<evidence type="ECO:0000313" key="3">
    <source>
        <dbReference type="Proteomes" id="UP001497480"/>
    </source>
</evidence>
<evidence type="ECO:0000259" key="1">
    <source>
        <dbReference type="Pfam" id="PF05678"/>
    </source>
</evidence>
<dbReference type="PANTHER" id="PTHR33143">
    <property type="entry name" value="F16F4.1 PROTEIN-RELATED"/>
    <property type="match status" value="1"/>
</dbReference>
<protein>
    <recommendedName>
        <fullName evidence="1">VQ domain-containing protein</fullName>
    </recommendedName>
</protein>
<name>A0AAV1WF57_LUPLU</name>
<dbReference type="GO" id="GO:0005634">
    <property type="term" value="C:nucleus"/>
    <property type="evidence" value="ECO:0007669"/>
    <property type="project" value="TreeGrafter"/>
</dbReference>